<proteinExistence type="predicted"/>
<dbReference type="AlphaFoldDB" id="A0AA38NLH9"/>
<gene>
    <name evidence="1" type="ORF">GGU10DRAFT_89642</name>
</gene>
<dbReference type="Proteomes" id="UP001163798">
    <property type="component" value="Unassembled WGS sequence"/>
</dbReference>
<dbReference type="EMBL" id="MU793269">
    <property type="protein sequence ID" value="KAJ3788867.1"/>
    <property type="molecule type" value="Genomic_DNA"/>
</dbReference>
<organism evidence="1 2">
    <name type="scientific">Lentinula aff. detonsa</name>
    <dbReference type="NCBI Taxonomy" id="2804958"/>
    <lineage>
        <taxon>Eukaryota</taxon>
        <taxon>Fungi</taxon>
        <taxon>Dikarya</taxon>
        <taxon>Basidiomycota</taxon>
        <taxon>Agaricomycotina</taxon>
        <taxon>Agaricomycetes</taxon>
        <taxon>Agaricomycetidae</taxon>
        <taxon>Agaricales</taxon>
        <taxon>Marasmiineae</taxon>
        <taxon>Omphalotaceae</taxon>
        <taxon>Lentinula</taxon>
    </lineage>
</organism>
<evidence type="ECO:0000313" key="2">
    <source>
        <dbReference type="Proteomes" id="UP001163798"/>
    </source>
</evidence>
<reference evidence="1" key="1">
    <citation type="submission" date="2022-08" db="EMBL/GenBank/DDBJ databases">
        <authorList>
            <consortium name="DOE Joint Genome Institute"/>
            <person name="Min B."/>
            <person name="Riley R."/>
            <person name="Sierra-Patev S."/>
            <person name="Naranjo-Ortiz M."/>
            <person name="Looney B."/>
            <person name="Konkel Z."/>
            <person name="Slot J.C."/>
            <person name="Sakamoto Y."/>
            <person name="Steenwyk J.L."/>
            <person name="Rokas A."/>
            <person name="Carro J."/>
            <person name="Camarero S."/>
            <person name="Ferreira P."/>
            <person name="Molpeceres G."/>
            <person name="Ruiz-Duenas F.J."/>
            <person name="Serrano A."/>
            <person name="Henrissat B."/>
            <person name="Drula E."/>
            <person name="Hughes K.W."/>
            <person name="Mata J.L."/>
            <person name="Ishikawa N.K."/>
            <person name="Vargas-Isla R."/>
            <person name="Ushijima S."/>
            <person name="Smith C.A."/>
            <person name="Ahrendt S."/>
            <person name="Andreopoulos W."/>
            <person name="He G."/>
            <person name="Labutti K."/>
            <person name="Lipzen A."/>
            <person name="Ng V."/>
            <person name="Sandor L."/>
            <person name="Barry K."/>
            <person name="Martinez A.T."/>
            <person name="Xiao Y."/>
            <person name="Gibbons J.G."/>
            <person name="Terashima K."/>
            <person name="Hibbett D.S."/>
            <person name="Grigoriev I.V."/>
        </authorList>
    </citation>
    <scope>NUCLEOTIDE SEQUENCE</scope>
    <source>
        <strain evidence="1">TFB10291</strain>
    </source>
</reference>
<evidence type="ECO:0000313" key="1">
    <source>
        <dbReference type="EMBL" id="KAJ3788867.1"/>
    </source>
</evidence>
<accession>A0AA38NLH9</accession>
<comment type="caution">
    <text evidence="1">The sequence shown here is derived from an EMBL/GenBank/DDBJ whole genome shotgun (WGS) entry which is preliminary data.</text>
</comment>
<sequence>MTLYTHSMFCSNGVRSGAVRAIYSVPAVKSNFALALINLCIIEGGGCGGIYVPHIATVIQEGNHAIASGRGRPGATQLNLELFYKPFTYSYSYFRWLLKYRCVCHNVCNDTTCKASAYAMLSERLEVPRSHNQRILYHRTLCEIGGRIGRTVR</sequence>
<name>A0AA38NLH9_9AGAR</name>
<protein>
    <submittedName>
        <fullName evidence="1">Uncharacterized protein</fullName>
    </submittedName>
</protein>
<keyword evidence="2" id="KW-1185">Reference proteome</keyword>